<comment type="caution">
    <text evidence="6">The sequence shown here is derived from an EMBL/GenBank/DDBJ whole genome shotgun (WGS) entry which is preliminary data.</text>
</comment>
<evidence type="ECO:0000256" key="2">
    <source>
        <dbReference type="ARBA" id="ARBA00022771"/>
    </source>
</evidence>
<sequence length="405" mass="44891">MPSLSQTTSHEATIQVSADFRSICHPGIGSESACACALASFNCARNALVQDVTSFESYLASRESIKAIILPSILPRIVDEVPFVHAEFLFVRRYPENNTREALESTASALIRTNSIGSAVVVHPCGTFALICATPKAHGSTFCVFDPHCRGQYNGATFFLFSDINPAVQFLSSLLDPQSSRSEQPLQHHLSGELKVYNFTPKNPYSLDLAFLTQSVIQSGIENLALRSENEELARQLEVLNLRRARRKESRRLERAVSALGLDVGENACKPSPGSPDPRLELEGEVYPHIRSSTSARLLEPIELPLSPEVSSPDLEVECDKCMETYEETHILRVVPCGHAFCHDCLASHVRIKLDTRRYPVTCPRCPMSAEYTAHPSVIQEDILERLSLTDDHFAMLKELNRRGG</sequence>
<dbReference type="SUPFAM" id="SSF57850">
    <property type="entry name" value="RING/U-box"/>
    <property type="match status" value="1"/>
</dbReference>
<evidence type="ECO:0000256" key="1">
    <source>
        <dbReference type="ARBA" id="ARBA00022723"/>
    </source>
</evidence>
<proteinExistence type="predicted"/>
<dbReference type="PROSITE" id="PS00518">
    <property type="entry name" value="ZF_RING_1"/>
    <property type="match status" value="1"/>
</dbReference>
<accession>A0AAD6UNJ9</accession>
<keyword evidence="2 4" id="KW-0863">Zinc-finger</keyword>
<dbReference type="Pfam" id="PF13445">
    <property type="entry name" value="zf-RING_UBOX"/>
    <property type="match status" value="1"/>
</dbReference>
<dbReference type="AlphaFoldDB" id="A0AAD6UNJ9"/>
<evidence type="ECO:0000256" key="3">
    <source>
        <dbReference type="ARBA" id="ARBA00022833"/>
    </source>
</evidence>
<keyword evidence="7" id="KW-1185">Reference proteome</keyword>
<name>A0AAD6UNJ9_9AGAR</name>
<dbReference type="GO" id="GO:0008270">
    <property type="term" value="F:zinc ion binding"/>
    <property type="evidence" value="ECO:0007669"/>
    <property type="project" value="UniProtKB-KW"/>
</dbReference>
<organism evidence="6 7">
    <name type="scientific">Mycena belliarum</name>
    <dbReference type="NCBI Taxonomy" id="1033014"/>
    <lineage>
        <taxon>Eukaryota</taxon>
        <taxon>Fungi</taxon>
        <taxon>Dikarya</taxon>
        <taxon>Basidiomycota</taxon>
        <taxon>Agaricomycotina</taxon>
        <taxon>Agaricomycetes</taxon>
        <taxon>Agaricomycetidae</taxon>
        <taxon>Agaricales</taxon>
        <taxon>Marasmiineae</taxon>
        <taxon>Mycenaceae</taxon>
        <taxon>Mycena</taxon>
    </lineage>
</organism>
<dbReference type="Gene3D" id="3.30.40.10">
    <property type="entry name" value="Zinc/RING finger domain, C3HC4 (zinc finger)"/>
    <property type="match status" value="1"/>
</dbReference>
<dbReference type="SMART" id="SM00184">
    <property type="entry name" value="RING"/>
    <property type="match status" value="1"/>
</dbReference>
<dbReference type="EMBL" id="JARJCN010000001">
    <property type="protein sequence ID" value="KAJ7104418.1"/>
    <property type="molecule type" value="Genomic_DNA"/>
</dbReference>
<keyword evidence="1" id="KW-0479">Metal-binding</keyword>
<dbReference type="Proteomes" id="UP001222325">
    <property type="component" value="Unassembled WGS sequence"/>
</dbReference>
<evidence type="ECO:0000256" key="4">
    <source>
        <dbReference type="PROSITE-ProRule" id="PRU00175"/>
    </source>
</evidence>
<dbReference type="InterPro" id="IPR027370">
    <property type="entry name" value="Znf-RING_euk"/>
</dbReference>
<dbReference type="PROSITE" id="PS50089">
    <property type="entry name" value="ZF_RING_2"/>
    <property type="match status" value="1"/>
</dbReference>
<keyword evidence="3" id="KW-0862">Zinc</keyword>
<dbReference type="InterPro" id="IPR001841">
    <property type="entry name" value="Znf_RING"/>
</dbReference>
<dbReference type="Gene3D" id="3.90.70.120">
    <property type="match status" value="1"/>
</dbReference>
<feature type="domain" description="RING-type" evidence="5">
    <location>
        <begin position="319"/>
        <end position="366"/>
    </location>
</feature>
<dbReference type="InterPro" id="IPR017907">
    <property type="entry name" value="Znf_RING_CS"/>
</dbReference>
<evidence type="ECO:0000259" key="5">
    <source>
        <dbReference type="PROSITE" id="PS50089"/>
    </source>
</evidence>
<gene>
    <name evidence="6" type="ORF">B0H15DRAFT_24229</name>
</gene>
<protein>
    <recommendedName>
        <fullName evidence="5">RING-type domain-containing protein</fullName>
    </recommendedName>
</protein>
<dbReference type="InterPro" id="IPR013083">
    <property type="entry name" value="Znf_RING/FYVE/PHD"/>
</dbReference>
<reference evidence="6" key="1">
    <citation type="submission" date="2023-03" db="EMBL/GenBank/DDBJ databases">
        <title>Massive genome expansion in bonnet fungi (Mycena s.s.) driven by repeated elements and novel gene families across ecological guilds.</title>
        <authorList>
            <consortium name="Lawrence Berkeley National Laboratory"/>
            <person name="Harder C.B."/>
            <person name="Miyauchi S."/>
            <person name="Viragh M."/>
            <person name="Kuo A."/>
            <person name="Thoen E."/>
            <person name="Andreopoulos B."/>
            <person name="Lu D."/>
            <person name="Skrede I."/>
            <person name="Drula E."/>
            <person name="Henrissat B."/>
            <person name="Morin E."/>
            <person name="Kohler A."/>
            <person name="Barry K."/>
            <person name="LaButti K."/>
            <person name="Morin E."/>
            <person name="Salamov A."/>
            <person name="Lipzen A."/>
            <person name="Mereny Z."/>
            <person name="Hegedus B."/>
            <person name="Baldrian P."/>
            <person name="Stursova M."/>
            <person name="Weitz H."/>
            <person name="Taylor A."/>
            <person name="Grigoriev I.V."/>
            <person name="Nagy L.G."/>
            <person name="Martin F."/>
            <person name="Kauserud H."/>
        </authorList>
    </citation>
    <scope>NUCLEOTIDE SEQUENCE</scope>
    <source>
        <strain evidence="6">CBHHK173m</strain>
    </source>
</reference>
<evidence type="ECO:0000313" key="6">
    <source>
        <dbReference type="EMBL" id="KAJ7104418.1"/>
    </source>
</evidence>
<evidence type="ECO:0000313" key="7">
    <source>
        <dbReference type="Proteomes" id="UP001222325"/>
    </source>
</evidence>